<evidence type="ECO:0000313" key="1">
    <source>
        <dbReference type="EMBL" id="CRZ12725.1"/>
    </source>
</evidence>
<feature type="non-terminal residue" evidence="1">
    <location>
        <position position="1"/>
    </location>
</feature>
<name>A0A0H5RET1_9EUKA</name>
<organism evidence="1">
    <name type="scientific">Spongospora subterranea</name>
    <dbReference type="NCBI Taxonomy" id="70186"/>
    <lineage>
        <taxon>Eukaryota</taxon>
        <taxon>Sar</taxon>
        <taxon>Rhizaria</taxon>
        <taxon>Endomyxa</taxon>
        <taxon>Phytomyxea</taxon>
        <taxon>Plasmodiophorida</taxon>
        <taxon>Plasmodiophoridae</taxon>
        <taxon>Spongospora</taxon>
    </lineage>
</organism>
<dbReference type="AlphaFoldDB" id="A0A0H5RET1"/>
<dbReference type="EMBL" id="HACM01012283">
    <property type="protein sequence ID" value="CRZ12725.1"/>
    <property type="molecule type" value="Transcribed_RNA"/>
</dbReference>
<reference evidence="1" key="1">
    <citation type="submission" date="2015-04" db="EMBL/GenBank/DDBJ databases">
        <title>The genome sequence of the plant pathogenic Rhizarian Plasmodiophora brassicae reveals insights in its biotrophic life cycle and the origin of chitin synthesis.</title>
        <authorList>
            <person name="Schwelm A."/>
            <person name="Fogelqvist J."/>
            <person name="Knaust A."/>
            <person name="Julke S."/>
            <person name="Lilja T."/>
            <person name="Dhandapani V."/>
            <person name="Bonilla-Rosso G."/>
            <person name="Karlsson M."/>
            <person name="Shevchenko A."/>
            <person name="Choi S.R."/>
            <person name="Kim H.G."/>
            <person name="Park J.Y."/>
            <person name="Lim Y.P."/>
            <person name="Ludwig-Muller J."/>
            <person name="Dixelius C."/>
        </authorList>
    </citation>
    <scope>NUCLEOTIDE SEQUENCE</scope>
    <source>
        <tissue evidence="1">Potato root galls</tissue>
    </source>
</reference>
<protein>
    <submittedName>
        <fullName evidence="1">Uncharacterized protein</fullName>
    </submittedName>
</protein>
<proteinExistence type="predicted"/>
<feature type="non-terminal residue" evidence="1">
    <location>
        <position position="129"/>
    </location>
</feature>
<sequence length="129" mass="13683">RAAAVDPITLRAFVTAAQSVPFRSVPFPLLSSLVESVSRVANGSEFHARLLAVLVPDALPGLSFQSLSRLLSGLQKPLDAVMDGHILSVCRCIVSVPEPIPVEFIASYGHSLAISRSYSPAVLARLCSD</sequence>
<accession>A0A0H5RET1</accession>